<feature type="domain" description="Glycosyl hydrolase family 13 catalytic" evidence="12">
    <location>
        <begin position="658"/>
        <end position="1044"/>
    </location>
</feature>
<evidence type="ECO:0000256" key="8">
    <source>
        <dbReference type="ARBA" id="ARBA00029618"/>
    </source>
</evidence>
<evidence type="ECO:0000256" key="6">
    <source>
        <dbReference type="ARBA" id="ARBA00023965"/>
    </source>
</evidence>
<comment type="similarity">
    <text evidence="1">Belongs to the glycosyl hydrolase 13 family.</text>
</comment>
<sequence>MTQPLTVEILIAHLCKRLHLKEGDKKVKKQRKWMSISLIFVLLVSLFSNYVPSTEANANVSSPVLNQDGTVTFFYNDNVADRVRVAGGFTNWQDNALEMVESEGVWSVTTGVLTPNTYQYKLIVNEDQWILDPLNNQESGGNSLLVIEGLNLDQNAALVEVGSEIALKAQKINGDGSQEDISTTVNWTLQDSASGVEIVNGSNLRVSTSATVGSVVKVEAEQDGYKTTKELTISEKLNEYTVNYYRTDNNLDSWDMWIFDGGYAAAGYEFQSINGTDYKFAKGVHRFPGNEIKIIPRKGDWETQDNQYIVQMPENSNSTEVWLVQGFATIFTSEESAIDALVGPPPAQRKIQFVYERNNGDYDDWNMWTWQTGVSDGQKDFQEITEKGAVSTFEIGPNTTSVGFVLRQGTDWVVKDPFGEDRYINAEPSQMLTKVFVKEGVEEIRIVPSVNGPRIDDGNITFYYRDQELYEQNAMNTLDGVKVKVSGEEYEMVYNPENEYFAYTLENASEGSYQYSFLVTVDGETRELNDPFNTDQNGESIVEFFNPDIKLSTELTKSSIDYSENTVLAVSVDQPELIQELYIDVTSLGGTPKLDIDLSLMSQTIAVNDSVTAGKKQLPLTLVDIYGNKHTEIVELTVVPKQAVGDIGFDWDEARIYFMLTDRFENGDLANDDPNGANYDLSHPETYHGGDFQGIIDRLDYLEDLGINTIWITPIVDNIEWDLRYDKNGNQFAYHGYWADDFTKLDEHLGDLDTFKELIDKAHDRGIKLMVDVVLNHTGYGLKENDPSNSLNIPLYPTDEDRKRFEGMLRDGGTDVIQGELAGLPDLITEDAIVRDQIIKWQTDWLEKAQTDRGDTIDYFRVDTVKHVDDTTWKAFKNELTKIKPDFKMIGEHYGATINNTGGYLNSGQMDSLLDFDFKYQAESFINGDLEQVAANLEYRNNNLTSSATLGQFLSSHDENGFLTERADGDISKLMVAAALQITAKGQPVIYYGEELGQSGDHAGNMDAGEFNENRDDMPWEEFVNGNETMVSLHNHYQKLLNIRKEFSKTFSKGTRATIAGSDAEKYLVFERNYKNQSVYVGLNVDTEANQSSFTVNYPAGTTLTDLYNGLTYTVSEEQKLTVDIPSRANGGTVILVAQESDEQDPGNGDGATPPGNGDGETPPGKGDEGTIPNQPKEVKPTIKNGIVTIETSMIELLKDKAQLEVNVGRNTVFKVAFTEEQVKLLKIKGIQTVISNNDVELHIPTSNLPNKAFEIHLTKMKPMKEALSEIYDFKLTVNGTEYHIFDEMMTLVFKIDSEKVKNPNNVTVLYFNEDKNQWEDMGGIYKDGVVTAQTSHFSIYGGFERFEESEKLSEIPGPKGENKLPSTATNSFNLLMVGILFSIAGALIVLFQMRRSKGQM</sequence>
<evidence type="ECO:0000256" key="7">
    <source>
        <dbReference type="ARBA" id="ARBA00024062"/>
    </source>
</evidence>
<dbReference type="Pfam" id="PF02922">
    <property type="entry name" value="CBM_48"/>
    <property type="match status" value="1"/>
</dbReference>
<dbReference type="CDD" id="cd10315">
    <property type="entry name" value="CBM41_pullulanase"/>
    <property type="match status" value="1"/>
</dbReference>
<keyword evidence="11" id="KW-1133">Transmembrane helix</keyword>
<dbReference type="Gene3D" id="2.60.40.1110">
    <property type="match status" value="2"/>
</dbReference>
<dbReference type="GO" id="GO:0030246">
    <property type="term" value="F:carbohydrate binding"/>
    <property type="evidence" value="ECO:0007669"/>
    <property type="project" value="InterPro"/>
</dbReference>
<accession>A0A1H0RT33</accession>
<keyword evidence="11" id="KW-0812">Transmembrane</keyword>
<dbReference type="EMBL" id="FNJU01000002">
    <property type="protein sequence ID" value="SDP32519.1"/>
    <property type="molecule type" value="Genomic_DNA"/>
</dbReference>
<dbReference type="InterPro" id="IPR004193">
    <property type="entry name" value="Glyco_hydro_13_N"/>
</dbReference>
<dbReference type="GO" id="GO:0051060">
    <property type="term" value="F:pullulanase activity"/>
    <property type="evidence" value="ECO:0007669"/>
    <property type="project" value="UniProtKB-EC"/>
</dbReference>
<dbReference type="SUPFAM" id="SSF81296">
    <property type="entry name" value="E set domains"/>
    <property type="match status" value="1"/>
</dbReference>
<keyword evidence="3" id="KW-0378">Hydrolase</keyword>
<dbReference type="SUPFAM" id="SSF49452">
    <property type="entry name" value="Starch-binding domain-like"/>
    <property type="match status" value="2"/>
</dbReference>
<proteinExistence type="inferred from homology"/>
<dbReference type="SUPFAM" id="SSF51445">
    <property type="entry name" value="(Trans)glycosidases"/>
    <property type="match status" value="1"/>
</dbReference>
<dbReference type="InterPro" id="IPR005323">
    <property type="entry name" value="CBM41_pullulanase"/>
</dbReference>
<organism evidence="13 14">
    <name type="scientific">Litchfieldia salsa</name>
    <dbReference type="NCBI Taxonomy" id="930152"/>
    <lineage>
        <taxon>Bacteria</taxon>
        <taxon>Bacillati</taxon>
        <taxon>Bacillota</taxon>
        <taxon>Bacilli</taxon>
        <taxon>Bacillales</taxon>
        <taxon>Bacillaceae</taxon>
        <taxon>Litchfieldia</taxon>
    </lineage>
</organism>
<evidence type="ECO:0000256" key="2">
    <source>
        <dbReference type="ARBA" id="ARBA00022729"/>
    </source>
</evidence>
<dbReference type="InterPro" id="IPR013784">
    <property type="entry name" value="Carb-bd-like_fold"/>
</dbReference>
<evidence type="ECO:0000256" key="5">
    <source>
        <dbReference type="ARBA" id="ARBA00023295"/>
    </source>
</evidence>
<dbReference type="InterPro" id="IPR014756">
    <property type="entry name" value="Ig_E-set"/>
</dbReference>
<dbReference type="Proteomes" id="UP000199159">
    <property type="component" value="Unassembled WGS sequence"/>
</dbReference>
<name>A0A1H0RT33_9BACI</name>
<gene>
    <name evidence="13" type="ORF">SAMN05216565_102369</name>
</gene>
<evidence type="ECO:0000313" key="14">
    <source>
        <dbReference type="Proteomes" id="UP000199159"/>
    </source>
</evidence>
<evidence type="ECO:0000256" key="4">
    <source>
        <dbReference type="ARBA" id="ARBA00022837"/>
    </source>
</evidence>
<dbReference type="Pfam" id="PF00128">
    <property type="entry name" value="Alpha-amylase"/>
    <property type="match status" value="2"/>
</dbReference>
<comment type="catalytic activity">
    <reaction evidence="6">
        <text>Hydrolysis of (1-&gt;6)-alpha-D-glucosidic linkages in pullulan, amylopectin and glycogen, and in the alpha- and beta-limit dextrins of amylopectin and glycogen.</text>
        <dbReference type="EC" id="3.2.1.41"/>
    </reaction>
</comment>
<evidence type="ECO:0000313" key="13">
    <source>
        <dbReference type="EMBL" id="SDP32519.1"/>
    </source>
</evidence>
<dbReference type="InterPro" id="IPR013780">
    <property type="entry name" value="Glyco_hydro_b"/>
</dbReference>
<evidence type="ECO:0000256" key="9">
    <source>
        <dbReference type="ARBA" id="ARBA00031076"/>
    </source>
</evidence>
<evidence type="ECO:0000256" key="3">
    <source>
        <dbReference type="ARBA" id="ARBA00022801"/>
    </source>
</evidence>
<dbReference type="SUPFAM" id="SSF51011">
    <property type="entry name" value="Glycosyl hydrolase domain"/>
    <property type="match status" value="1"/>
</dbReference>
<dbReference type="Gene3D" id="2.60.40.1180">
    <property type="entry name" value="Golgi alpha-mannosidase II"/>
    <property type="match status" value="1"/>
</dbReference>
<dbReference type="GO" id="GO:0005975">
    <property type="term" value="P:carbohydrate metabolic process"/>
    <property type="evidence" value="ECO:0007669"/>
    <property type="project" value="InterPro"/>
</dbReference>
<evidence type="ECO:0000259" key="12">
    <source>
        <dbReference type="SMART" id="SM00642"/>
    </source>
</evidence>
<keyword evidence="2" id="KW-0732">Signal</keyword>
<evidence type="ECO:0000256" key="11">
    <source>
        <dbReference type="SAM" id="Phobius"/>
    </source>
</evidence>
<evidence type="ECO:0000256" key="1">
    <source>
        <dbReference type="ARBA" id="ARBA00008061"/>
    </source>
</evidence>
<dbReference type="InterPro" id="IPR013783">
    <property type="entry name" value="Ig-like_fold"/>
</dbReference>
<feature type="region of interest" description="Disordered" evidence="10">
    <location>
        <begin position="1140"/>
        <end position="1180"/>
    </location>
</feature>
<dbReference type="EC" id="3.2.1.41" evidence="7"/>
<protein>
    <recommendedName>
        <fullName evidence="7">pullulanase</fullName>
        <ecNumber evidence="7">3.2.1.41</ecNumber>
    </recommendedName>
    <alternativeName>
        <fullName evidence="8">Alpha-dextrin endo-1,6-alpha-glucosidase</fullName>
    </alternativeName>
    <alternativeName>
        <fullName evidence="9">Pullulan 6-glucanohydrolase</fullName>
    </alternativeName>
</protein>
<dbReference type="Gene3D" id="2.60.40.10">
    <property type="entry name" value="Immunoglobulins"/>
    <property type="match status" value="1"/>
</dbReference>
<keyword evidence="14" id="KW-1185">Reference proteome</keyword>
<keyword evidence="4" id="KW-0106">Calcium</keyword>
<keyword evidence="5 13" id="KW-0326">Glycosidase</keyword>
<dbReference type="InterPro" id="IPR017853">
    <property type="entry name" value="GH"/>
</dbReference>
<dbReference type="Pfam" id="PF03714">
    <property type="entry name" value="PUD"/>
    <property type="match status" value="2"/>
</dbReference>
<dbReference type="Gene3D" id="3.20.20.80">
    <property type="entry name" value="Glycosidases"/>
    <property type="match status" value="1"/>
</dbReference>
<reference evidence="14" key="1">
    <citation type="submission" date="2016-10" db="EMBL/GenBank/DDBJ databases">
        <authorList>
            <person name="Varghese N."/>
            <person name="Submissions S."/>
        </authorList>
    </citation>
    <scope>NUCLEOTIDE SEQUENCE [LARGE SCALE GENOMIC DNA]</scope>
    <source>
        <strain evidence="14">IBRC-M10078</strain>
    </source>
</reference>
<evidence type="ECO:0000256" key="10">
    <source>
        <dbReference type="SAM" id="MobiDB-lite"/>
    </source>
</evidence>
<keyword evidence="11" id="KW-0472">Membrane</keyword>
<dbReference type="InterPro" id="IPR006047">
    <property type="entry name" value="GH13_cat_dom"/>
</dbReference>
<feature type="transmembrane region" description="Helical" evidence="11">
    <location>
        <begin position="1373"/>
        <end position="1392"/>
    </location>
</feature>
<dbReference type="PANTHER" id="PTHR10357">
    <property type="entry name" value="ALPHA-AMYLASE FAMILY MEMBER"/>
    <property type="match status" value="1"/>
</dbReference>
<dbReference type="STRING" id="930152.SAMN05216565_102369"/>
<dbReference type="PANTHER" id="PTHR10357:SF209">
    <property type="entry name" value="PERIPLASMIC ALPHA-AMYLASE"/>
    <property type="match status" value="1"/>
</dbReference>
<dbReference type="SMART" id="SM00642">
    <property type="entry name" value="Aamy"/>
    <property type="match status" value="1"/>
</dbReference>